<dbReference type="Gene3D" id="3.40.1550.10">
    <property type="entry name" value="CheC-like"/>
    <property type="match status" value="1"/>
</dbReference>
<feature type="domain" description="Chemotaxis phosphatase CheX-like" evidence="2">
    <location>
        <begin position="53"/>
        <end position="129"/>
    </location>
</feature>
<evidence type="ECO:0000313" key="3">
    <source>
        <dbReference type="EMBL" id="MPM51579.1"/>
    </source>
</evidence>
<organism evidence="3">
    <name type="scientific">bioreactor metagenome</name>
    <dbReference type="NCBI Taxonomy" id="1076179"/>
    <lineage>
        <taxon>unclassified sequences</taxon>
        <taxon>metagenomes</taxon>
        <taxon>ecological metagenomes</taxon>
    </lineage>
</organism>
<sequence>MNESDVTLSLNCSVLSPLISQMTVRLARKVANIQLWMDRPTRKPKPPCCAVYTTTKGAYQVQLVLCASRKTLRRIAQGMLGESSGDPEEIEEAAKEFLNILCGNIVSEIAHRYRANVLFSPPRFAHDGRHPPLGGSSERMSFQDGGDVEIDIIYNWRSAIIADSVK</sequence>
<dbReference type="Pfam" id="PF13690">
    <property type="entry name" value="CheX"/>
    <property type="match status" value="1"/>
</dbReference>
<comment type="caution">
    <text evidence="3">The sequence shown here is derived from an EMBL/GenBank/DDBJ whole genome shotgun (WGS) entry which is preliminary data.</text>
</comment>
<accession>A0A645AEG7</accession>
<name>A0A645AEG7_9ZZZZ</name>
<dbReference type="AlphaFoldDB" id="A0A645AEG7"/>
<gene>
    <name evidence="3" type="ORF">SDC9_98328</name>
</gene>
<evidence type="ECO:0000259" key="2">
    <source>
        <dbReference type="Pfam" id="PF13690"/>
    </source>
</evidence>
<dbReference type="EMBL" id="VSSQ01013477">
    <property type="protein sequence ID" value="MPM51579.1"/>
    <property type="molecule type" value="Genomic_DNA"/>
</dbReference>
<keyword evidence="1" id="KW-0145">Chemotaxis</keyword>
<dbReference type="GO" id="GO:0006935">
    <property type="term" value="P:chemotaxis"/>
    <property type="evidence" value="ECO:0007669"/>
    <property type="project" value="UniProtKB-KW"/>
</dbReference>
<proteinExistence type="predicted"/>
<dbReference type="InterPro" id="IPR028976">
    <property type="entry name" value="CheC-like_sf"/>
</dbReference>
<reference evidence="3" key="1">
    <citation type="submission" date="2019-08" db="EMBL/GenBank/DDBJ databases">
        <authorList>
            <person name="Kucharzyk K."/>
            <person name="Murdoch R.W."/>
            <person name="Higgins S."/>
            <person name="Loffler F."/>
        </authorList>
    </citation>
    <scope>NUCLEOTIDE SEQUENCE</scope>
</reference>
<protein>
    <recommendedName>
        <fullName evidence="2">Chemotaxis phosphatase CheX-like domain-containing protein</fullName>
    </recommendedName>
</protein>
<dbReference type="SUPFAM" id="SSF103039">
    <property type="entry name" value="CheC-like"/>
    <property type="match status" value="1"/>
</dbReference>
<dbReference type="InterPro" id="IPR028051">
    <property type="entry name" value="CheX-like_dom"/>
</dbReference>
<evidence type="ECO:0000256" key="1">
    <source>
        <dbReference type="ARBA" id="ARBA00022500"/>
    </source>
</evidence>